<dbReference type="EMBL" id="UZAI01011202">
    <property type="protein sequence ID" value="VDP08496.1"/>
    <property type="molecule type" value="Genomic_DNA"/>
</dbReference>
<name>A0A183MCL5_9TREM</name>
<dbReference type="Proteomes" id="UP000277204">
    <property type="component" value="Unassembled WGS sequence"/>
</dbReference>
<sequence length="45" mass="5515">MEPKTTFNQYQSENPQYQRRGSSTVWSWNLENYYNHHQEGTSVYK</sequence>
<evidence type="ECO:0000313" key="1">
    <source>
        <dbReference type="EMBL" id="VDP08496.1"/>
    </source>
</evidence>
<protein>
    <submittedName>
        <fullName evidence="1">Uncharacterized protein</fullName>
    </submittedName>
</protein>
<gene>
    <name evidence="1" type="ORF">SMRZ_LOCUS13790</name>
</gene>
<keyword evidence="2" id="KW-1185">Reference proteome</keyword>
<accession>A0A183MCL5</accession>
<evidence type="ECO:0000313" key="2">
    <source>
        <dbReference type="Proteomes" id="UP000277204"/>
    </source>
</evidence>
<proteinExistence type="predicted"/>
<reference evidence="1 2" key="1">
    <citation type="submission" date="2018-11" db="EMBL/GenBank/DDBJ databases">
        <authorList>
            <consortium name="Pathogen Informatics"/>
        </authorList>
    </citation>
    <scope>NUCLEOTIDE SEQUENCE [LARGE SCALE GENOMIC DNA]</scope>
    <source>
        <strain evidence="1 2">Zambia</strain>
    </source>
</reference>
<organism evidence="1 2">
    <name type="scientific">Schistosoma margrebowiei</name>
    <dbReference type="NCBI Taxonomy" id="48269"/>
    <lineage>
        <taxon>Eukaryota</taxon>
        <taxon>Metazoa</taxon>
        <taxon>Spiralia</taxon>
        <taxon>Lophotrochozoa</taxon>
        <taxon>Platyhelminthes</taxon>
        <taxon>Trematoda</taxon>
        <taxon>Digenea</taxon>
        <taxon>Strigeidida</taxon>
        <taxon>Schistosomatoidea</taxon>
        <taxon>Schistosomatidae</taxon>
        <taxon>Schistosoma</taxon>
    </lineage>
</organism>
<dbReference type="AlphaFoldDB" id="A0A183MCL5"/>